<dbReference type="Pfam" id="PF13413">
    <property type="entry name" value="HTH_25"/>
    <property type="match status" value="1"/>
</dbReference>
<reference evidence="2" key="1">
    <citation type="journal article" date="2014" name="Int. J. Syst. Evol. Microbiol.">
        <title>Complete genome sequence of Corynebacterium casei LMG S-19264T (=DSM 44701T), isolated from a smear-ripened cheese.</title>
        <authorList>
            <consortium name="US DOE Joint Genome Institute (JGI-PGF)"/>
            <person name="Walter F."/>
            <person name="Albersmeier A."/>
            <person name="Kalinowski J."/>
            <person name="Ruckert C."/>
        </authorList>
    </citation>
    <scope>NUCLEOTIDE SEQUENCE</scope>
    <source>
        <strain evidence="2">CGMCC 1.12726</strain>
    </source>
</reference>
<gene>
    <name evidence="2" type="ORF">GCM10010960_00630</name>
</gene>
<reference evidence="2" key="2">
    <citation type="submission" date="2020-09" db="EMBL/GenBank/DDBJ databases">
        <authorList>
            <person name="Sun Q."/>
            <person name="Zhou Y."/>
        </authorList>
    </citation>
    <scope>NUCLEOTIDE SEQUENCE</scope>
    <source>
        <strain evidence="2">CGMCC 1.12726</strain>
    </source>
</reference>
<accession>A0A917CBF6</accession>
<feature type="domain" description="Cytoskeleton protein RodZ-like C-terminal" evidence="1">
    <location>
        <begin position="184"/>
        <end position="254"/>
    </location>
</feature>
<dbReference type="PANTHER" id="PTHR34475:SF1">
    <property type="entry name" value="CYTOSKELETON PROTEIN RODZ"/>
    <property type="match status" value="1"/>
</dbReference>
<organism evidence="2 3">
    <name type="scientific">Arenimonas maotaiensis</name>
    <dbReference type="NCBI Taxonomy" id="1446479"/>
    <lineage>
        <taxon>Bacteria</taxon>
        <taxon>Pseudomonadati</taxon>
        <taxon>Pseudomonadota</taxon>
        <taxon>Gammaproteobacteria</taxon>
        <taxon>Lysobacterales</taxon>
        <taxon>Lysobacteraceae</taxon>
        <taxon>Arenimonas</taxon>
    </lineage>
</organism>
<dbReference type="Proteomes" id="UP000632858">
    <property type="component" value="Unassembled WGS sequence"/>
</dbReference>
<comment type="caution">
    <text evidence="2">The sequence shown here is derived from an EMBL/GenBank/DDBJ whole genome shotgun (WGS) entry which is preliminary data.</text>
</comment>
<proteinExistence type="predicted"/>
<dbReference type="PANTHER" id="PTHR34475">
    <property type="match status" value="1"/>
</dbReference>
<name>A0A917CBF6_9GAMM</name>
<dbReference type="GO" id="GO:0003677">
    <property type="term" value="F:DNA binding"/>
    <property type="evidence" value="ECO:0007669"/>
    <property type="project" value="InterPro"/>
</dbReference>
<dbReference type="InterPro" id="IPR010982">
    <property type="entry name" value="Lambda_DNA-bd_dom_sf"/>
</dbReference>
<dbReference type="InterPro" id="IPR025194">
    <property type="entry name" value="RodZ-like_C"/>
</dbReference>
<dbReference type="Pfam" id="PF13464">
    <property type="entry name" value="RodZ_C"/>
    <property type="match status" value="1"/>
</dbReference>
<sequence>MDPIQNPLFKEPVGSLFRARREQMGLSPEDVAKRLKFSAHLVEAIESEQWEKLGAPIYAKSYITGYIRLLGLDEAIRDEIPNINAAPALKTITAARVEPAASSSKWLLAGLSILLLAALVAYLSLRQQPAESVSLDALVTAAAPAPADSATTVPVAAPAVAIPGQSRTSATPLPAVSMAVELQLRNSRESWVEIRGVDNSVLYSGLIPAGQEFRHALDKAGRITLGNASSAEVSIAGERRDLTDVVNNDVARFSVGADGRPVGITP</sequence>
<evidence type="ECO:0000313" key="2">
    <source>
        <dbReference type="EMBL" id="GGF82449.1"/>
    </source>
</evidence>
<evidence type="ECO:0000313" key="3">
    <source>
        <dbReference type="Proteomes" id="UP000632858"/>
    </source>
</evidence>
<protein>
    <recommendedName>
        <fullName evidence="1">Cytoskeleton protein RodZ-like C-terminal domain-containing protein</fullName>
    </recommendedName>
</protein>
<dbReference type="RefSeq" id="WP_188446530.1">
    <property type="nucleotide sequence ID" value="NZ_BMFO01000001.1"/>
</dbReference>
<dbReference type="Gene3D" id="1.10.260.40">
    <property type="entry name" value="lambda repressor-like DNA-binding domains"/>
    <property type="match status" value="1"/>
</dbReference>
<dbReference type="InterPro" id="IPR050400">
    <property type="entry name" value="Bact_Cytoskel_RodZ"/>
</dbReference>
<evidence type="ECO:0000259" key="1">
    <source>
        <dbReference type="Pfam" id="PF13464"/>
    </source>
</evidence>
<keyword evidence="3" id="KW-1185">Reference proteome</keyword>
<dbReference type="EMBL" id="BMFO01000001">
    <property type="protein sequence ID" value="GGF82449.1"/>
    <property type="molecule type" value="Genomic_DNA"/>
</dbReference>
<dbReference type="AlphaFoldDB" id="A0A917CBF6"/>